<dbReference type="Proteomes" id="UP000807555">
    <property type="component" value="Unassembled WGS sequence"/>
</dbReference>
<reference evidence="1" key="3">
    <citation type="submission" date="2020-11" db="EMBL/GenBank/DDBJ databases">
        <title>Enhanced detection system for hospital associated transmission using whole genome sequencing surveillance.</title>
        <authorList>
            <person name="Harrison L.H."/>
            <person name="Van Tyne D."/>
            <person name="Marsh J.W."/>
            <person name="Griffith M.P."/>
            <person name="Snyder D.J."/>
            <person name="Cooper V.S."/>
            <person name="Mustapha M."/>
        </authorList>
    </citation>
    <scope>NUCLEOTIDE SEQUENCE</scope>
    <source>
        <strain evidence="1">CB00014</strain>
    </source>
</reference>
<dbReference type="EMBL" id="RKIT01000002">
    <property type="protein sequence ID" value="RSC19828.1"/>
    <property type="molecule type" value="Genomic_DNA"/>
</dbReference>
<protein>
    <submittedName>
        <fullName evidence="2">Uncharacterized protein</fullName>
    </submittedName>
</protein>
<evidence type="ECO:0000313" key="3">
    <source>
        <dbReference type="Proteomes" id="UP000282299"/>
    </source>
</evidence>
<reference evidence="2" key="2">
    <citation type="submission" date="2018-10" db="EMBL/GenBank/DDBJ databases">
        <title>FDA dAtabase for Regulatory Grade micrObial Sequences (FDA-ARGOS): Supporting development and validation of Infectious Disease Dx tests.</title>
        <authorList>
            <person name="Campos J."/>
            <person name="Goldberg B."/>
            <person name="Tallon L.J."/>
            <person name="Sadzewicz L."/>
            <person name="Zhao X."/>
            <person name="Vavikolanu K."/>
            <person name="Mehta A."/>
            <person name="Aluvathingal J."/>
            <person name="Nadendla S."/>
            <person name="Geyer C."/>
            <person name="Nandy P."/>
            <person name="Yan Y."/>
            <person name="Sichtig H."/>
        </authorList>
    </citation>
    <scope>NUCLEOTIDE SEQUENCE</scope>
    <source>
        <strain evidence="2">FDAARGOS_526</strain>
    </source>
</reference>
<reference evidence="3" key="1">
    <citation type="submission" date="2018-10" db="EMBL/GenBank/DDBJ databases">
        <title>FDA dAtabase for Regulatory Grade micrObial Sequences (FDA-ARGOS): Supporting development and validation of Infectious Disease Dx tests.</title>
        <authorList>
            <person name="Goldberg B."/>
            <person name="Campos J."/>
            <person name="Tallon L."/>
            <person name="Sadzewicz L."/>
            <person name="Zhao X."/>
            <person name="Vavikolanu K."/>
            <person name="Mehta A."/>
            <person name="Aluvathingal J."/>
            <person name="Nadendla S."/>
            <person name="Geyer C."/>
            <person name="Nandy P."/>
            <person name="Yan Y."/>
            <person name="Sichtig H."/>
        </authorList>
    </citation>
    <scope>NUCLEOTIDE SEQUENCE [LARGE SCALE GENOMIC DNA]</scope>
    <source>
        <strain evidence="3">FDAARGOS_526</strain>
    </source>
</reference>
<dbReference type="EMBL" id="JADVNV010000008">
    <property type="protein sequence ID" value="MBJ9869848.1"/>
    <property type="molecule type" value="Genomic_DNA"/>
</dbReference>
<organism evidence="2 3">
    <name type="scientific">Citrobacter koseri</name>
    <name type="common">Citrobacter diversus</name>
    <dbReference type="NCBI Taxonomy" id="545"/>
    <lineage>
        <taxon>Bacteria</taxon>
        <taxon>Pseudomonadati</taxon>
        <taxon>Pseudomonadota</taxon>
        <taxon>Gammaproteobacteria</taxon>
        <taxon>Enterobacterales</taxon>
        <taxon>Enterobacteriaceae</taxon>
        <taxon>Citrobacter</taxon>
    </lineage>
</organism>
<sequence>MYIPSSFLYKVICSEQIGVFCESNSDGHKAIIAKIPTSTIKSLALGAKVEFYLYTMLKFPHYLALGMKIIDNISSPLYVMIPQRWQNSNNIFDSSFLNRELDFVVYDETDAPIQQNKMIIKTNFKNERVHYVLKNTDFNFPNDSESSEYFIDTIYADLGFNFKPHPDFPIVGFKFPVTITQVNTIFTIHANEQGATQYDVVKDIDGTRQERQIYQAFCLMDNSETTMSPLVTIGLKERELTDILTVTQNKKLIAVESKCLQYDTSAFDKTSTRTASNIIGHCKKAIGQLEGVHKTIKRGERVYNSDGTTLLAGGNYSFYGIIIIDEYRPSKDWDAIINLMKICSDKHDICINIISISEVMYTMKLCMSSTDLFIQSLEDRYKACISSNNINVRFRNSSLPTMI</sequence>
<name>A0AAQ1A718_CITKO</name>
<dbReference type="Proteomes" id="UP000282299">
    <property type="component" value="Unassembled WGS sequence"/>
</dbReference>
<accession>A0AAQ1A718</accession>
<gene>
    <name evidence="2" type="ORF">EGS84_24165</name>
    <name evidence="1" type="ORF">I5687_17995</name>
</gene>
<comment type="caution">
    <text evidence="2">The sequence shown here is derived from an EMBL/GenBank/DDBJ whole genome shotgun (WGS) entry which is preliminary data.</text>
</comment>
<dbReference type="RefSeq" id="WP_047360638.1">
    <property type="nucleotide sequence ID" value="NZ_ABTEQQ020000002.1"/>
</dbReference>
<evidence type="ECO:0000313" key="2">
    <source>
        <dbReference type="EMBL" id="RSC19828.1"/>
    </source>
</evidence>
<evidence type="ECO:0000313" key="1">
    <source>
        <dbReference type="EMBL" id="MBJ9869848.1"/>
    </source>
</evidence>
<proteinExistence type="predicted"/>
<dbReference type="AlphaFoldDB" id="A0AAQ1A718"/>